<keyword evidence="2" id="KW-1185">Reference proteome</keyword>
<organism evidence="1 2">
    <name type="scientific">Aspergillus melleus</name>
    <dbReference type="NCBI Taxonomy" id="138277"/>
    <lineage>
        <taxon>Eukaryota</taxon>
        <taxon>Fungi</taxon>
        <taxon>Dikarya</taxon>
        <taxon>Ascomycota</taxon>
        <taxon>Pezizomycotina</taxon>
        <taxon>Eurotiomycetes</taxon>
        <taxon>Eurotiomycetidae</taxon>
        <taxon>Eurotiales</taxon>
        <taxon>Aspergillaceae</taxon>
        <taxon>Aspergillus</taxon>
        <taxon>Aspergillus subgen. Circumdati</taxon>
    </lineage>
</organism>
<accession>A0ACC3BAG3</accession>
<proteinExistence type="predicted"/>
<evidence type="ECO:0000313" key="1">
    <source>
        <dbReference type="EMBL" id="KAK1147298.1"/>
    </source>
</evidence>
<dbReference type="Proteomes" id="UP001177260">
    <property type="component" value="Unassembled WGS sequence"/>
</dbReference>
<evidence type="ECO:0000313" key="2">
    <source>
        <dbReference type="Proteomes" id="UP001177260"/>
    </source>
</evidence>
<comment type="caution">
    <text evidence="1">The sequence shown here is derived from an EMBL/GenBank/DDBJ whole genome shotgun (WGS) entry which is preliminary data.</text>
</comment>
<dbReference type="EMBL" id="JAOPJF010000012">
    <property type="protein sequence ID" value="KAK1147298.1"/>
    <property type="molecule type" value="Genomic_DNA"/>
</dbReference>
<protein>
    <submittedName>
        <fullName evidence="1">Uncharacterized protein</fullName>
    </submittedName>
</protein>
<gene>
    <name evidence="1" type="ORF">N8T08_001375</name>
</gene>
<sequence>MGSQTHAADHSDLEAPSDMSEKHPETISSMTMGHGRSFPPSLPDEEDYIVSFDGPDDPEHPYNWSLWAKLYNSTIVCLGTFIASFASAVFAPATDGVASEFGVSNEVGILGTTLFVLGFASGPMIWAPSSELIGRRLPLTVGIFGGALFTIASAVAKDIQTVIICRFFAGLFGASQLSVVPAVLSDLFDNRSRGPAITVYSLAVFVGPFTGPFIGGFISSSYLGWRWTLYIPSFMGFALSIVFVLTLKETYTQCILVPKAEALRQETSNWGIHAKQEMVKVDFRELMEKYLTRPVRMLFTEPIILVVSLYMSFIYGLVYALLVAYPYVFETVHGMNAGLSGLTFFGLVIGQALGCTFVLLQQPSYVRKLVANKDVPVPEWRLLPPIIGGPVFTVGVFWFSWTAFTPSIHWISPAAAGVLIGFGILCIFLPCFNYLVDSYLPLAASAVAANIILRSTVAAGFPLFTKQMFQNLGIQWAGTLIGCLAAVMIPIPLVFRRYGPHLRAKSKVV</sequence>
<reference evidence="1 2" key="1">
    <citation type="journal article" date="2023" name="ACS Omega">
        <title>Identification of the Neoaspergillic Acid Biosynthesis Gene Cluster by Establishing an In Vitro CRISPR-Ribonucleoprotein Genetic System in Aspergillus melleus.</title>
        <authorList>
            <person name="Yuan B."/>
            <person name="Grau M.F."/>
            <person name="Murata R.M."/>
            <person name="Torok T."/>
            <person name="Venkateswaran K."/>
            <person name="Stajich J.E."/>
            <person name="Wang C.C.C."/>
        </authorList>
    </citation>
    <scope>NUCLEOTIDE SEQUENCE [LARGE SCALE GENOMIC DNA]</scope>
    <source>
        <strain evidence="1 2">IMV 1140</strain>
    </source>
</reference>
<name>A0ACC3BAG3_9EURO</name>